<dbReference type="Pfam" id="PF03301">
    <property type="entry name" value="Trp_dioxygenase"/>
    <property type="match status" value="2"/>
</dbReference>
<dbReference type="PANTHER" id="PTHR10138:SF0">
    <property type="entry name" value="TRYPTOPHAN 2,3-DIOXYGENASE"/>
    <property type="match status" value="1"/>
</dbReference>
<name>A0A6J7UED1_9ZZZZ</name>
<evidence type="ECO:0000313" key="1">
    <source>
        <dbReference type="EMBL" id="CAB5064245.1"/>
    </source>
</evidence>
<dbReference type="GO" id="GO:0004833">
    <property type="term" value="F:L-tryptophan 2,3-dioxygenase activity"/>
    <property type="evidence" value="ECO:0007669"/>
    <property type="project" value="InterPro"/>
</dbReference>
<dbReference type="AlphaFoldDB" id="A0A6J7UED1"/>
<dbReference type="GO" id="GO:0019442">
    <property type="term" value="P:L-tryptophan catabolic process to acetyl-CoA"/>
    <property type="evidence" value="ECO:0007669"/>
    <property type="project" value="TreeGrafter"/>
</dbReference>
<protein>
    <submittedName>
        <fullName evidence="1">Unannotated protein</fullName>
    </submittedName>
</protein>
<dbReference type="PANTHER" id="PTHR10138">
    <property type="entry name" value="TRYPTOPHAN 2,3-DIOXYGENASE"/>
    <property type="match status" value="1"/>
</dbReference>
<accession>A0A6J7UED1</accession>
<dbReference type="EMBL" id="CAFBQT010000071">
    <property type="protein sequence ID" value="CAB5064245.1"/>
    <property type="molecule type" value="Genomic_DNA"/>
</dbReference>
<dbReference type="GO" id="GO:0020037">
    <property type="term" value="F:heme binding"/>
    <property type="evidence" value="ECO:0007669"/>
    <property type="project" value="InterPro"/>
</dbReference>
<dbReference type="InterPro" id="IPR037217">
    <property type="entry name" value="Trp/Indoleamine_2_3_dOase-like"/>
</dbReference>
<dbReference type="SUPFAM" id="SSF140959">
    <property type="entry name" value="Indolic compounds 2,3-dioxygenase-like"/>
    <property type="match status" value="1"/>
</dbReference>
<reference evidence="1" key="1">
    <citation type="submission" date="2020-05" db="EMBL/GenBank/DDBJ databases">
        <authorList>
            <person name="Chiriac C."/>
            <person name="Salcher M."/>
            <person name="Ghai R."/>
            <person name="Kavagutti S V."/>
        </authorList>
    </citation>
    <scope>NUCLEOTIDE SEQUENCE</scope>
</reference>
<dbReference type="Gene3D" id="1.20.58.480">
    <property type="match status" value="2"/>
</dbReference>
<proteinExistence type="predicted"/>
<organism evidence="1">
    <name type="scientific">freshwater metagenome</name>
    <dbReference type="NCBI Taxonomy" id="449393"/>
    <lineage>
        <taxon>unclassified sequences</taxon>
        <taxon>metagenomes</taxon>
        <taxon>ecological metagenomes</taxon>
    </lineage>
</organism>
<dbReference type="GO" id="GO:0046872">
    <property type="term" value="F:metal ion binding"/>
    <property type="evidence" value="ECO:0007669"/>
    <property type="project" value="InterPro"/>
</dbReference>
<dbReference type="GO" id="GO:0019441">
    <property type="term" value="P:L-tryptophan catabolic process to kynurenine"/>
    <property type="evidence" value="ECO:0007669"/>
    <property type="project" value="InterPro"/>
</dbReference>
<gene>
    <name evidence="1" type="ORF">UFOPK4355_00648</name>
</gene>
<sequence length="239" mass="27593">MSEAKKPVLGGTAKSDYENYVRTDELLSLQKSPSEWEHRDELLFAVVHQSSELWLKLAISELTEATDYLKKNDIRGALRLFDRIAICMRQCHEALDMLEKMSPWDYQQVRRALGHGSGFDSPGFNGLRKGVPGLGKEFHRLLGEANIDLLTLYLNDRKYEDLYLLAEALTELDERIYLWRHRHYKVVERSIGAKVSGTQGTPVEILSKLNSFTFFPELWDIRTTITNHALEQESKKTTY</sequence>
<dbReference type="InterPro" id="IPR004981">
    <property type="entry name" value="Trp_2_3_dOase"/>
</dbReference>